<name>A0A3M2TKP8_PSEYM</name>
<proteinExistence type="predicted"/>
<evidence type="ECO:0000313" key="1">
    <source>
        <dbReference type="EMBL" id="RML14668.1"/>
    </source>
</evidence>
<organism evidence="1 2">
    <name type="scientific">Pseudomonas syringae pv. maculicola</name>
    <dbReference type="NCBI Taxonomy" id="59511"/>
    <lineage>
        <taxon>Bacteria</taxon>
        <taxon>Pseudomonadati</taxon>
        <taxon>Pseudomonadota</taxon>
        <taxon>Gammaproteobacteria</taxon>
        <taxon>Pseudomonadales</taxon>
        <taxon>Pseudomonadaceae</taxon>
        <taxon>Pseudomonas</taxon>
    </lineage>
</organism>
<gene>
    <name evidence="1" type="ORF">APX70_200482</name>
</gene>
<evidence type="ECO:0000313" key="2">
    <source>
        <dbReference type="Proteomes" id="UP000282378"/>
    </source>
</evidence>
<protein>
    <submittedName>
        <fullName evidence="1">Uncharacterized protein</fullName>
    </submittedName>
</protein>
<dbReference type="EMBL" id="RBNL01005165">
    <property type="protein sequence ID" value="RML14668.1"/>
    <property type="molecule type" value="Genomic_DNA"/>
</dbReference>
<accession>A0A3M2TKP8</accession>
<comment type="caution">
    <text evidence="1">The sequence shown here is derived from an EMBL/GenBank/DDBJ whole genome shotgun (WGS) entry which is preliminary data.</text>
</comment>
<sequence length="97" mass="10467">MNQGVEDSAKDINSVADRIVSANRIGSGLKDDMSHIAASYLTKEQLAAGKAFTLTGNDGVDRTLLQTLGGLNGKLGIYEYILDPAGRVTHQRFIRMD</sequence>
<dbReference type="Proteomes" id="UP000282378">
    <property type="component" value="Unassembled WGS sequence"/>
</dbReference>
<dbReference type="AlphaFoldDB" id="A0A3M2TKP8"/>
<reference evidence="1 2" key="1">
    <citation type="submission" date="2018-08" db="EMBL/GenBank/DDBJ databases">
        <title>Recombination of ecologically and evolutionarily significant loci maintains genetic cohesion in the Pseudomonas syringae species complex.</title>
        <authorList>
            <person name="Dillon M."/>
            <person name="Thakur S."/>
            <person name="Almeida R.N.D."/>
            <person name="Weir B.S."/>
            <person name="Guttman D.S."/>
        </authorList>
    </citation>
    <scope>NUCLEOTIDE SEQUENCE [LARGE SCALE GENOMIC DNA]</scope>
    <source>
        <strain evidence="1 2">88_10</strain>
    </source>
</reference>